<protein>
    <submittedName>
        <fullName evidence="1">Uncharacterized protein</fullName>
    </submittedName>
</protein>
<dbReference type="RefSeq" id="WP_104517796.1">
    <property type="nucleotide sequence ID" value="NZ_NHRY01000059.1"/>
</dbReference>
<gene>
    <name evidence="1" type="ORF">CCS01_05255</name>
</gene>
<accession>A0A2S6NLN9</accession>
<dbReference type="EMBL" id="NHRY01000059">
    <property type="protein sequence ID" value="PPQ36301.1"/>
    <property type="molecule type" value="Genomic_DNA"/>
</dbReference>
<dbReference type="Proteomes" id="UP000239724">
    <property type="component" value="Unassembled WGS sequence"/>
</dbReference>
<comment type="caution">
    <text evidence="1">The sequence shown here is derived from an EMBL/GenBank/DDBJ whole genome shotgun (WGS) entry which is preliminary data.</text>
</comment>
<keyword evidence="2" id="KW-1185">Reference proteome</keyword>
<reference evidence="1 2" key="1">
    <citation type="journal article" date="2018" name="Arch. Microbiol.">
        <title>New insights into the metabolic potential of the phototrophic purple bacterium Rhodopila globiformis DSM 161(T) from its draft genome sequence and evidence for a vanadium-dependent nitrogenase.</title>
        <authorList>
            <person name="Imhoff J.F."/>
            <person name="Rahn T."/>
            <person name="Kunzel S."/>
            <person name="Neulinger S.C."/>
        </authorList>
    </citation>
    <scope>NUCLEOTIDE SEQUENCE [LARGE SCALE GENOMIC DNA]</scope>
    <source>
        <strain evidence="1 2">DSM 161</strain>
    </source>
</reference>
<organism evidence="1 2">
    <name type="scientific">Rhodopila globiformis</name>
    <name type="common">Rhodopseudomonas globiformis</name>
    <dbReference type="NCBI Taxonomy" id="1071"/>
    <lineage>
        <taxon>Bacteria</taxon>
        <taxon>Pseudomonadati</taxon>
        <taxon>Pseudomonadota</taxon>
        <taxon>Alphaproteobacteria</taxon>
        <taxon>Acetobacterales</taxon>
        <taxon>Acetobacteraceae</taxon>
        <taxon>Rhodopila</taxon>
    </lineage>
</organism>
<proteinExistence type="predicted"/>
<evidence type="ECO:0000313" key="1">
    <source>
        <dbReference type="EMBL" id="PPQ36301.1"/>
    </source>
</evidence>
<name>A0A2S6NLN9_RHOGL</name>
<dbReference type="AlphaFoldDB" id="A0A2S6NLN9"/>
<evidence type="ECO:0000313" key="2">
    <source>
        <dbReference type="Proteomes" id="UP000239724"/>
    </source>
</evidence>
<sequence>MSEVHLPPIRPYHPTTFLERGVALPFTTPRLGGTRARPGKKHSVELVVPNLSGGRGVYIMPWTSLTALCRPTLHDKIFSQKIANVVNVTPGTIRRIAREIAAEGLAGEEAMEAARIATDADKGDRVVTNFRLLMLLVDQVGRRFRPSSLTAAATEGLDPSARARLTVEWISPRLGQTGTWTANALEELADVLAHIGVGSTGTIGRIPRLTSLLAEVRAEIADWGTAKREEDQAAYARMICAVVDVTLSLAQTMVSKAQGLPDNMVELLRSWATDPGSVIELVSRPEWLLDGWEQICLIWRNASDDAMRRAAMAEVATLIPILPKEVNDWCSTQYEIDSLNRFRRLVQLNEDWFTGSLVFDLIARNEHFRAISTLSGRSFREARGACKTSH</sequence>
<dbReference type="OrthoDB" id="7285430at2"/>